<dbReference type="OrthoDB" id="123228at2"/>
<gene>
    <name evidence="1" type="ORF">C7H19_13330</name>
</gene>
<dbReference type="EMBL" id="PXOH01000013">
    <property type="protein sequence ID" value="PSF36653.1"/>
    <property type="molecule type" value="Genomic_DNA"/>
</dbReference>
<dbReference type="Proteomes" id="UP000239001">
    <property type="component" value="Unassembled WGS sequence"/>
</dbReference>
<dbReference type="AlphaFoldDB" id="A0A2T1LWY5"/>
<accession>A0A2T1LWY5</accession>
<reference evidence="1 2" key="2">
    <citation type="submission" date="2018-03" db="EMBL/GenBank/DDBJ databases">
        <authorList>
            <person name="Keele B.F."/>
        </authorList>
    </citation>
    <scope>NUCLEOTIDE SEQUENCE [LARGE SCALE GENOMIC DNA]</scope>
    <source>
        <strain evidence="1 2">CCALA 016</strain>
    </source>
</reference>
<sequence length="64" mass="7650">MKRTEIRKKGYDALVKELGIVGMIQFIQEFEIGSGDYTKERHQWLDKLSFEEVIEFIKERQKGE</sequence>
<proteinExistence type="predicted"/>
<reference evidence="1 2" key="1">
    <citation type="submission" date="2018-03" db="EMBL/GenBank/DDBJ databases">
        <title>The ancient ancestry and fast evolution of plastids.</title>
        <authorList>
            <person name="Moore K.R."/>
            <person name="Magnabosco C."/>
            <person name="Momper L."/>
            <person name="Gold D.A."/>
            <person name="Bosak T."/>
            <person name="Fournier G.P."/>
        </authorList>
    </citation>
    <scope>NUCLEOTIDE SEQUENCE [LARGE SCALE GENOMIC DNA]</scope>
    <source>
        <strain evidence="1 2">CCALA 016</strain>
    </source>
</reference>
<name>A0A2T1LWY5_9CHRO</name>
<keyword evidence="2" id="KW-1185">Reference proteome</keyword>
<organism evidence="1 2">
    <name type="scientific">Aphanothece hegewaldii CCALA 016</name>
    <dbReference type="NCBI Taxonomy" id="2107694"/>
    <lineage>
        <taxon>Bacteria</taxon>
        <taxon>Bacillati</taxon>
        <taxon>Cyanobacteriota</taxon>
        <taxon>Cyanophyceae</taxon>
        <taxon>Oscillatoriophycideae</taxon>
        <taxon>Chroococcales</taxon>
        <taxon>Aphanothecaceae</taxon>
        <taxon>Aphanothece</taxon>
    </lineage>
</organism>
<dbReference type="RefSeq" id="WP_106457370.1">
    <property type="nucleotide sequence ID" value="NZ_PXOH01000013.1"/>
</dbReference>
<evidence type="ECO:0000313" key="1">
    <source>
        <dbReference type="EMBL" id="PSF36653.1"/>
    </source>
</evidence>
<evidence type="ECO:0000313" key="2">
    <source>
        <dbReference type="Proteomes" id="UP000239001"/>
    </source>
</evidence>
<comment type="caution">
    <text evidence="1">The sequence shown here is derived from an EMBL/GenBank/DDBJ whole genome shotgun (WGS) entry which is preliminary data.</text>
</comment>
<protein>
    <submittedName>
        <fullName evidence="1">Uncharacterized protein</fullName>
    </submittedName>
</protein>